<reference evidence="3 4" key="1">
    <citation type="journal article" date="2020" name="bioRxiv">
        <title>Whole genome comparisons of ergot fungi reveals the divergence and evolution of species within the genus Claviceps are the result of varying mechanisms driving genome evolution and host range expansion.</title>
        <authorList>
            <person name="Wyka S.A."/>
            <person name="Mondo S.J."/>
            <person name="Liu M."/>
            <person name="Dettman J."/>
            <person name="Nalam V."/>
            <person name="Broders K.D."/>
        </authorList>
    </citation>
    <scope>NUCLEOTIDE SEQUENCE</scope>
    <source>
        <strain evidence="3">CCC 1102</strain>
        <strain evidence="2 4">LM583</strain>
    </source>
</reference>
<evidence type="ECO:0000256" key="1">
    <source>
        <dbReference type="SAM" id="MobiDB-lite"/>
    </source>
</evidence>
<dbReference type="OrthoDB" id="5422061at2759"/>
<dbReference type="EMBL" id="SRPS01000365">
    <property type="protein sequence ID" value="KAG5958877.1"/>
    <property type="molecule type" value="Genomic_DNA"/>
</dbReference>
<protein>
    <submittedName>
        <fullName evidence="3">Uncharacterized protein</fullName>
    </submittedName>
</protein>
<gene>
    <name evidence="3" type="ORF">E4U56_005261</name>
    <name evidence="2" type="ORF">E4U57_005983</name>
</gene>
<evidence type="ECO:0000313" key="4">
    <source>
        <dbReference type="Proteomes" id="UP000742024"/>
    </source>
</evidence>
<evidence type="ECO:0000313" key="5">
    <source>
        <dbReference type="Proteomes" id="UP000784919"/>
    </source>
</evidence>
<name>A0A9P7MMF4_9HYPO</name>
<dbReference type="Proteomes" id="UP000784919">
    <property type="component" value="Unassembled WGS sequence"/>
</dbReference>
<keyword evidence="4" id="KW-1185">Reference proteome</keyword>
<evidence type="ECO:0000313" key="3">
    <source>
        <dbReference type="EMBL" id="KAG5958877.1"/>
    </source>
</evidence>
<dbReference type="AlphaFoldDB" id="A0A9P7MMF4"/>
<dbReference type="Proteomes" id="UP000742024">
    <property type="component" value="Unassembled WGS sequence"/>
</dbReference>
<dbReference type="EMBL" id="SRPR01000496">
    <property type="protein sequence ID" value="KAG5952561.1"/>
    <property type="molecule type" value="Genomic_DNA"/>
</dbReference>
<proteinExistence type="predicted"/>
<evidence type="ECO:0000313" key="2">
    <source>
        <dbReference type="EMBL" id="KAG5952561.1"/>
    </source>
</evidence>
<comment type="caution">
    <text evidence="3">The sequence shown here is derived from an EMBL/GenBank/DDBJ whole genome shotgun (WGS) entry which is preliminary data.</text>
</comment>
<accession>A0A9P7MMF4</accession>
<feature type="region of interest" description="Disordered" evidence="1">
    <location>
        <begin position="1"/>
        <end position="51"/>
    </location>
</feature>
<organism evidence="3 5">
    <name type="scientific">Claviceps arundinis</name>
    <dbReference type="NCBI Taxonomy" id="1623583"/>
    <lineage>
        <taxon>Eukaryota</taxon>
        <taxon>Fungi</taxon>
        <taxon>Dikarya</taxon>
        <taxon>Ascomycota</taxon>
        <taxon>Pezizomycotina</taxon>
        <taxon>Sordariomycetes</taxon>
        <taxon>Hypocreomycetidae</taxon>
        <taxon>Hypocreales</taxon>
        <taxon>Clavicipitaceae</taxon>
        <taxon>Claviceps</taxon>
    </lineage>
</organism>
<sequence length="137" mass="15741">MQPLENIDPTVQGTPEVTISPPLEQKKGPKKQRHVDRIYTPSKPVTRVERTYSDRKRQAVLMYLAFHRIHDPSSRYSGVGGYRNPFGREASKMFNIPKSTIQKWWQVRDKEKFERNVPSISCAMTDPPPAQSQSVSS</sequence>